<protein>
    <recommendedName>
        <fullName evidence="4">Lipoprotein</fullName>
    </recommendedName>
</protein>
<dbReference type="KEGG" id="coh:EAV92_12740"/>
<proteinExistence type="predicted"/>
<dbReference type="AlphaFoldDB" id="A0A3G3JYX8"/>
<feature type="chain" id="PRO_5038634236" description="Lipoprotein" evidence="1">
    <location>
        <begin position="23"/>
        <end position="184"/>
    </location>
</feature>
<organism evidence="2 3">
    <name type="scientific">Cohnella candidum</name>
    <dbReference type="NCBI Taxonomy" id="2674991"/>
    <lineage>
        <taxon>Bacteria</taxon>
        <taxon>Bacillati</taxon>
        <taxon>Bacillota</taxon>
        <taxon>Bacilli</taxon>
        <taxon>Bacillales</taxon>
        <taxon>Paenibacillaceae</taxon>
        <taxon>Cohnella</taxon>
    </lineage>
</organism>
<evidence type="ECO:0008006" key="4">
    <source>
        <dbReference type="Google" id="ProtNLM"/>
    </source>
</evidence>
<dbReference type="RefSeq" id="WP_123041444.1">
    <property type="nucleotide sequence ID" value="NZ_CP033433.1"/>
</dbReference>
<keyword evidence="3" id="KW-1185">Reference proteome</keyword>
<sequence>MVTLFKKFATTVLVLTIAFAAAACSSNSDKKEESAAATGIAATASASAPADETASKAQAYIAARLAEEKVEGLFHQETSADGKSILNPITPDKDAAVKFLNAYIDSALSEKIVTYYLTEEKADGAIVVKSDKFLSVSIRGTASKDEVAFEGTPEEYKLSTKDGGVYTVKKNAEGKYLLADYAKQ</sequence>
<accession>A0A3G3JYX8</accession>
<feature type="signal peptide" evidence="1">
    <location>
        <begin position="1"/>
        <end position="22"/>
    </location>
</feature>
<evidence type="ECO:0000313" key="3">
    <source>
        <dbReference type="Proteomes" id="UP000269097"/>
    </source>
</evidence>
<dbReference type="Proteomes" id="UP000269097">
    <property type="component" value="Chromosome"/>
</dbReference>
<keyword evidence="1" id="KW-0732">Signal</keyword>
<dbReference type="EMBL" id="CP033433">
    <property type="protein sequence ID" value="AYQ73362.1"/>
    <property type="molecule type" value="Genomic_DNA"/>
</dbReference>
<dbReference type="PROSITE" id="PS51257">
    <property type="entry name" value="PROKAR_LIPOPROTEIN"/>
    <property type="match status" value="1"/>
</dbReference>
<gene>
    <name evidence="2" type="ORF">EAV92_12740</name>
</gene>
<name>A0A3G3JYX8_9BACL</name>
<evidence type="ECO:0000313" key="2">
    <source>
        <dbReference type="EMBL" id="AYQ73362.1"/>
    </source>
</evidence>
<evidence type="ECO:0000256" key="1">
    <source>
        <dbReference type="SAM" id="SignalP"/>
    </source>
</evidence>
<reference evidence="2 3" key="1">
    <citation type="submission" date="2018-10" db="EMBL/GenBank/DDBJ databases">
        <title>Genome Sequence of Cohnella sp.</title>
        <authorList>
            <person name="Srinivasan S."/>
            <person name="Kim M.K."/>
        </authorList>
    </citation>
    <scope>NUCLEOTIDE SEQUENCE [LARGE SCALE GENOMIC DNA]</scope>
    <source>
        <strain evidence="2 3">18JY8-7</strain>
    </source>
</reference>